<protein>
    <submittedName>
        <fullName evidence="2">Uncharacterized protein</fullName>
    </submittedName>
</protein>
<gene>
    <name evidence="2" type="ORF">TWF506_000871</name>
</gene>
<evidence type="ECO:0000256" key="1">
    <source>
        <dbReference type="SAM" id="MobiDB-lite"/>
    </source>
</evidence>
<comment type="caution">
    <text evidence="2">The sequence shown here is derived from an EMBL/GenBank/DDBJ whole genome shotgun (WGS) entry which is preliminary data.</text>
</comment>
<dbReference type="Proteomes" id="UP001307849">
    <property type="component" value="Unassembled WGS sequence"/>
</dbReference>
<name>A0AAN8RXY6_9PEZI</name>
<organism evidence="2 3">
    <name type="scientific">Arthrobotrys conoides</name>
    <dbReference type="NCBI Taxonomy" id="74498"/>
    <lineage>
        <taxon>Eukaryota</taxon>
        <taxon>Fungi</taxon>
        <taxon>Dikarya</taxon>
        <taxon>Ascomycota</taxon>
        <taxon>Pezizomycotina</taxon>
        <taxon>Orbiliomycetes</taxon>
        <taxon>Orbiliales</taxon>
        <taxon>Orbiliaceae</taxon>
        <taxon>Arthrobotrys</taxon>
    </lineage>
</organism>
<reference evidence="2 3" key="1">
    <citation type="submission" date="2019-10" db="EMBL/GenBank/DDBJ databases">
        <authorList>
            <person name="Palmer J.M."/>
        </authorList>
    </citation>
    <scope>NUCLEOTIDE SEQUENCE [LARGE SCALE GENOMIC DNA]</scope>
    <source>
        <strain evidence="2 3">TWF506</strain>
    </source>
</reference>
<proteinExistence type="predicted"/>
<evidence type="ECO:0000313" key="2">
    <source>
        <dbReference type="EMBL" id="KAK6520621.1"/>
    </source>
</evidence>
<dbReference type="EMBL" id="JAVHJM010000001">
    <property type="protein sequence ID" value="KAK6520621.1"/>
    <property type="molecule type" value="Genomic_DNA"/>
</dbReference>
<feature type="region of interest" description="Disordered" evidence="1">
    <location>
        <begin position="160"/>
        <end position="180"/>
    </location>
</feature>
<keyword evidence="3" id="KW-1185">Reference proteome</keyword>
<accession>A0AAN8RXY6</accession>
<dbReference type="AlphaFoldDB" id="A0AAN8RXY6"/>
<evidence type="ECO:0000313" key="3">
    <source>
        <dbReference type="Proteomes" id="UP001307849"/>
    </source>
</evidence>
<sequence>MEEGSASSFDSGLEVGDYCNRQLSSASPNLEMHGSTQDGTECPRLRTAVGSCGNPECGVVQTEPAKSGPSSNDCQCGIKQKGASSRQTSLGDQYCIDWERPKMGVLSNGLEHCPLADSIRNHTPVARDPIAGWQLWGRPDLSQNPEIPPGTKYAIEFYGGKVPELPGQDGMPVDKPRQSD</sequence>